<comment type="caution">
    <text evidence="2">The sequence shown here is derived from an EMBL/GenBank/DDBJ whole genome shotgun (WGS) entry which is preliminary data.</text>
</comment>
<keyword evidence="1" id="KW-0812">Transmembrane</keyword>
<evidence type="ECO:0000313" key="2">
    <source>
        <dbReference type="EMBL" id="KAK3936532.1"/>
    </source>
</evidence>
<evidence type="ECO:0000256" key="1">
    <source>
        <dbReference type="SAM" id="Phobius"/>
    </source>
</evidence>
<keyword evidence="1" id="KW-0472">Membrane</keyword>
<keyword evidence="1" id="KW-1133">Transmembrane helix</keyword>
<dbReference type="Proteomes" id="UP001303473">
    <property type="component" value="Unassembled WGS sequence"/>
</dbReference>
<gene>
    <name evidence="2" type="ORF">QBC46DRAFT_394778</name>
</gene>
<evidence type="ECO:0000313" key="3">
    <source>
        <dbReference type="Proteomes" id="UP001303473"/>
    </source>
</evidence>
<proteinExistence type="predicted"/>
<sequence>MKKMNREAILMLTFSIFCFARSPAPLILHWPIGLSTMLIIVLFANHLRKRYQRALKL</sequence>
<protein>
    <submittedName>
        <fullName evidence="2">Uncharacterized protein</fullName>
    </submittedName>
</protein>
<feature type="transmembrane region" description="Helical" evidence="1">
    <location>
        <begin position="30"/>
        <end position="47"/>
    </location>
</feature>
<dbReference type="EMBL" id="MU853880">
    <property type="protein sequence ID" value="KAK3936532.1"/>
    <property type="molecule type" value="Genomic_DNA"/>
</dbReference>
<accession>A0AAN6MZR7</accession>
<name>A0AAN6MZR7_9PEZI</name>
<organism evidence="2 3">
    <name type="scientific">Diplogelasinospora grovesii</name>
    <dbReference type="NCBI Taxonomy" id="303347"/>
    <lineage>
        <taxon>Eukaryota</taxon>
        <taxon>Fungi</taxon>
        <taxon>Dikarya</taxon>
        <taxon>Ascomycota</taxon>
        <taxon>Pezizomycotina</taxon>
        <taxon>Sordariomycetes</taxon>
        <taxon>Sordariomycetidae</taxon>
        <taxon>Sordariales</taxon>
        <taxon>Diplogelasinosporaceae</taxon>
        <taxon>Diplogelasinospora</taxon>
    </lineage>
</organism>
<keyword evidence="3" id="KW-1185">Reference proteome</keyword>
<reference evidence="3" key="1">
    <citation type="journal article" date="2023" name="Mol. Phylogenet. Evol.">
        <title>Genome-scale phylogeny and comparative genomics of the fungal order Sordariales.</title>
        <authorList>
            <person name="Hensen N."/>
            <person name="Bonometti L."/>
            <person name="Westerberg I."/>
            <person name="Brannstrom I.O."/>
            <person name="Guillou S."/>
            <person name="Cros-Aarteil S."/>
            <person name="Calhoun S."/>
            <person name="Haridas S."/>
            <person name="Kuo A."/>
            <person name="Mondo S."/>
            <person name="Pangilinan J."/>
            <person name="Riley R."/>
            <person name="LaButti K."/>
            <person name="Andreopoulos B."/>
            <person name="Lipzen A."/>
            <person name="Chen C."/>
            <person name="Yan M."/>
            <person name="Daum C."/>
            <person name="Ng V."/>
            <person name="Clum A."/>
            <person name="Steindorff A."/>
            <person name="Ohm R.A."/>
            <person name="Martin F."/>
            <person name="Silar P."/>
            <person name="Natvig D.O."/>
            <person name="Lalanne C."/>
            <person name="Gautier V."/>
            <person name="Ament-Velasquez S.L."/>
            <person name="Kruys A."/>
            <person name="Hutchinson M.I."/>
            <person name="Powell A.J."/>
            <person name="Barry K."/>
            <person name="Miller A.N."/>
            <person name="Grigoriev I.V."/>
            <person name="Debuchy R."/>
            <person name="Gladieux P."/>
            <person name="Hiltunen Thoren M."/>
            <person name="Johannesson H."/>
        </authorList>
    </citation>
    <scope>NUCLEOTIDE SEQUENCE [LARGE SCALE GENOMIC DNA]</scope>
    <source>
        <strain evidence="3">CBS 340.73</strain>
    </source>
</reference>
<dbReference type="AlphaFoldDB" id="A0AAN6MZR7"/>